<evidence type="ECO:0000256" key="5">
    <source>
        <dbReference type="ARBA" id="ARBA00023002"/>
    </source>
</evidence>
<dbReference type="Gene3D" id="3.40.50.720">
    <property type="entry name" value="NAD(P)-binding Rossmann-like Domain"/>
    <property type="match status" value="1"/>
</dbReference>
<dbReference type="Proteomes" id="UP000182264">
    <property type="component" value="Chromosome"/>
</dbReference>
<dbReference type="Pfam" id="PF02781">
    <property type="entry name" value="G6PD_C"/>
    <property type="match status" value="1"/>
</dbReference>
<proteinExistence type="inferred from homology"/>
<feature type="binding site" evidence="7">
    <location>
        <position position="181"/>
    </location>
    <ligand>
        <name>substrate</name>
    </ligand>
</feature>
<dbReference type="GO" id="GO:0004345">
    <property type="term" value="F:glucose-6-phosphate dehydrogenase activity"/>
    <property type="evidence" value="ECO:0007669"/>
    <property type="project" value="UniProtKB-UniRule"/>
</dbReference>
<feature type="binding site" evidence="7">
    <location>
        <begin position="14"/>
        <end position="21"/>
    </location>
    <ligand>
        <name>NADP(+)</name>
        <dbReference type="ChEBI" id="CHEBI:58349"/>
    </ligand>
</feature>
<dbReference type="RefSeq" id="WP_072287135.1">
    <property type="nucleotide sequence ID" value="NZ_CP015455.1"/>
</dbReference>
<feature type="binding site" evidence="7">
    <location>
        <position position="185"/>
    </location>
    <ligand>
        <name>substrate</name>
    </ligand>
</feature>
<dbReference type="SUPFAM" id="SSF51735">
    <property type="entry name" value="NAD(P)-binding Rossmann-fold domains"/>
    <property type="match status" value="1"/>
</dbReference>
<dbReference type="Gene3D" id="3.30.360.10">
    <property type="entry name" value="Dihydrodipicolinate Reductase, domain 2"/>
    <property type="match status" value="1"/>
</dbReference>
<dbReference type="InterPro" id="IPR019796">
    <property type="entry name" value="G6P_DH_AS"/>
</dbReference>
<evidence type="ECO:0000256" key="3">
    <source>
        <dbReference type="ARBA" id="ARBA00022526"/>
    </source>
</evidence>
<feature type="binding site" evidence="7">
    <location>
        <position position="151"/>
    </location>
    <ligand>
        <name>NADP(+)</name>
        <dbReference type="ChEBI" id="CHEBI:58349"/>
    </ligand>
</feature>
<comment type="catalytic activity">
    <reaction evidence="7">
        <text>D-glucose 6-phosphate + NADP(+) = 6-phospho-D-glucono-1,5-lactone + NADPH + H(+)</text>
        <dbReference type="Rhea" id="RHEA:15841"/>
        <dbReference type="ChEBI" id="CHEBI:15378"/>
        <dbReference type="ChEBI" id="CHEBI:57783"/>
        <dbReference type="ChEBI" id="CHEBI:57955"/>
        <dbReference type="ChEBI" id="CHEBI:58349"/>
        <dbReference type="ChEBI" id="CHEBI:61548"/>
        <dbReference type="EC" id="1.1.1.49"/>
    </reaction>
</comment>
<evidence type="ECO:0000256" key="6">
    <source>
        <dbReference type="ARBA" id="ARBA00023277"/>
    </source>
</evidence>
<dbReference type="PIRSF" id="PIRSF000110">
    <property type="entry name" value="G6PD"/>
    <property type="match status" value="1"/>
</dbReference>
<feature type="binding site" evidence="7">
    <location>
        <position position="343"/>
    </location>
    <ligand>
        <name>substrate</name>
    </ligand>
</feature>
<dbReference type="HAMAP" id="MF_00966">
    <property type="entry name" value="G6PD"/>
    <property type="match status" value="1"/>
</dbReference>
<feature type="active site" description="Proton acceptor" evidence="7">
    <location>
        <position position="243"/>
    </location>
</feature>
<feature type="binding site" evidence="7">
    <location>
        <position position="238"/>
    </location>
    <ligand>
        <name>substrate</name>
    </ligand>
</feature>
<dbReference type="PANTHER" id="PTHR23429">
    <property type="entry name" value="GLUCOSE-6-PHOSPHATE 1-DEHYDROGENASE G6PD"/>
    <property type="match status" value="1"/>
</dbReference>
<feature type="domain" description="Glucose-6-phosphate dehydrogenase C-terminal" evidence="9">
    <location>
        <begin position="192"/>
        <end position="489"/>
    </location>
</feature>
<evidence type="ECO:0000256" key="2">
    <source>
        <dbReference type="ARBA" id="ARBA00009975"/>
    </source>
</evidence>
<feature type="binding site" evidence="7">
    <location>
        <begin position="90"/>
        <end position="91"/>
    </location>
    <ligand>
        <name>NADP(+)</name>
        <dbReference type="ChEBI" id="CHEBI:58349"/>
    </ligand>
</feature>
<dbReference type="STRING" id="29542.A6070_03880"/>
<feature type="domain" description="Glucose-6-phosphate dehydrogenase NAD-binding" evidence="8">
    <location>
        <begin position="11"/>
        <end position="190"/>
    </location>
</feature>
<feature type="binding site" evidence="7">
    <location>
        <position position="348"/>
    </location>
    <ligand>
        <name>substrate</name>
    </ligand>
</feature>
<evidence type="ECO:0000256" key="1">
    <source>
        <dbReference type="ARBA" id="ARBA00004937"/>
    </source>
</evidence>
<feature type="binding site" evidence="7">
    <location>
        <position position="48"/>
    </location>
    <ligand>
        <name>NADP(+)</name>
        <dbReference type="ChEBI" id="CHEBI:58349"/>
    </ligand>
</feature>
<keyword evidence="5 7" id="KW-0560">Oxidoreductase</keyword>
<evidence type="ECO:0000313" key="10">
    <source>
        <dbReference type="EMBL" id="APG25285.1"/>
    </source>
</evidence>
<dbReference type="AlphaFoldDB" id="A0A1L3GHD4"/>
<dbReference type="KEGG" id="pace:A6070_03880"/>
<name>A0A1L3GHD4_SYNAC</name>
<dbReference type="GO" id="GO:0005829">
    <property type="term" value="C:cytosol"/>
    <property type="evidence" value="ECO:0007669"/>
    <property type="project" value="TreeGrafter"/>
</dbReference>
<protein>
    <recommendedName>
        <fullName evidence="7">Glucose-6-phosphate 1-dehydrogenase</fullName>
        <shortName evidence="7">G6PD</shortName>
        <ecNumber evidence="7">1.1.1.49</ecNumber>
    </recommendedName>
</protein>
<evidence type="ECO:0000313" key="11">
    <source>
        <dbReference type="Proteomes" id="UP000182264"/>
    </source>
</evidence>
<dbReference type="EC" id="1.1.1.49" evidence="7"/>
<comment type="pathway">
    <text evidence="1 7">Carbohydrate degradation; pentose phosphate pathway; D-ribulose 5-phosphate from D-glucose 6-phosphate (oxidative stage): step 1/3.</text>
</comment>
<gene>
    <name evidence="7" type="primary">zwf</name>
    <name evidence="10" type="ORF">A7E75_09880</name>
</gene>
<dbReference type="Pfam" id="PF00479">
    <property type="entry name" value="G6PD_N"/>
    <property type="match status" value="1"/>
</dbReference>
<dbReference type="InterPro" id="IPR022675">
    <property type="entry name" value="G6P_DH_C"/>
</dbReference>
<dbReference type="GO" id="GO:0009051">
    <property type="term" value="P:pentose-phosphate shunt, oxidative branch"/>
    <property type="evidence" value="ECO:0007669"/>
    <property type="project" value="TreeGrafter"/>
</dbReference>
<keyword evidence="6 7" id="KW-0119">Carbohydrate metabolism</keyword>
<dbReference type="UniPathway" id="UPA00115">
    <property type="reaction ID" value="UER00408"/>
</dbReference>
<reference evidence="10 11" key="1">
    <citation type="journal article" date="2017" name="Genome Announc.">
        <title>Complete Genome Sequences of Two Acetylene-Fermenting Pelobacter acetylenicus Strains.</title>
        <authorList>
            <person name="Sutton J.M."/>
            <person name="Baesman S.M."/>
            <person name="Fierst J.L."/>
            <person name="Poret-Peterson A.T."/>
            <person name="Oremland R.S."/>
            <person name="Dunlap D.S."/>
            <person name="Akob D.M."/>
        </authorList>
    </citation>
    <scope>NUCLEOTIDE SEQUENCE [LARGE SCALE GENOMIC DNA]</scope>
    <source>
        <strain evidence="10 11">DSM 3247</strain>
    </source>
</reference>
<evidence type="ECO:0000259" key="9">
    <source>
        <dbReference type="Pfam" id="PF02781"/>
    </source>
</evidence>
<dbReference type="PRINTS" id="PR00079">
    <property type="entry name" value="G6PDHDRGNASE"/>
</dbReference>
<evidence type="ECO:0000259" key="8">
    <source>
        <dbReference type="Pfam" id="PF00479"/>
    </source>
</evidence>
<dbReference type="SUPFAM" id="SSF55347">
    <property type="entry name" value="Glyceraldehyde-3-phosphate dehydrogenase-like, C-terminal domain"/>
    <property type="match status" value="1"/>
</dbReference>
<feature type="binding site" evidence="7">
    <location>
        <position position="219"/>
    </location>
    <ligand>
        <name>substrate</name>
    </ligand>
</feature>
<comment type="similarity">
    <text evidence="2 7">Belongs to the glucose-6-phosphate dehydrogenase family.</text>
</comment>
<accession>A0A1L3GHD4</accession>
<organism evidence="10 11">
    <name type="scientific">Syntrophotalea acetylenica</name>
    <name type="common">Pelobacter acetylenicus</name>
    <dbReference type="NCBI Taxonomy" id="29542"/>
    <lineage>
        <taxon>Bacteria</taxon>
        <taxon>Pseudomonadati</taxon>
        <taxon>Thermodesulfobacteriota</taxon>
        <taxon>Desulfuromonadia</taxon>
        <taxon>Desulfuromonadales</taxon>
        <taxon>Syntrophotaleaceae</taxon>
        <taxon>Syntrophotalea</taxon>
    </lineage>
</organism>
<keyword evidence="3 7" id="KW-0313">Glucose metabolism</keyword>
<keyword evidence="4 7" id="KW-0521">NADP</keyword>
<dbReference type="NCBIfam" id="TIGR00871">
    <property type="entry name" value="zwf"/>
    <property type="match status" value="1"/>
</dbReference>
<comment type="function">
    <text evidence="7">Catalyzes the oxidation of glucose 6-phosphate to 6-phosphogluconolactone.</text>
</comment>
<keyword evidence="11" id="KW-1185">Reference proteome</keyword>
<dbReference type="InterPro" id="IPR022674">
    <property type="entry name" value="G6P_DH_NAD-bd"/>
</dbReference>
<dbReference type="PANTHER" id="PTHR23429:SF0">
    <property type="entry name" value="GLUCOSE-6-PHOSPHATE 1-DEHYDROGENASE"/>
    <property type="match status" value="1"/>
</dbReference>
<dbReference type="GO" id="GO:0050661">
    <property type="term" value="F:NADP binding"/>
    <property type="evidence" value="ECO:0007669"/>
    <property type="project" value="UniProtKB-UniRule"/>
</dbReference>
<evidence type="ECO:0000256" key="7">
    <source>
        <dbReference type="HAMAP-Rule" id="MF_00966"/>
    </source>
</evidence>
<evidence type="ECO:0000256" key="4">
    <source>
        <dbReference type="ARBA" id="ARBA00022857"/>
    </source>
</evidence>
<dbReference type="InterPro" id="IPR001282">
    <property type="entry name" value="G6P_DH"/>
</dbReference>
<dbReference type="InterPro" id="IPR036291">
    <property type="entry name" value="NAD(P)-bd_dom_sf"/>
</dbReference>
<sequence length="502" mass="56404">MNNMTEPCTFVIFGATGDLARGKLLPALYHLDAAGRLHPGTRILTTGRRHPDRDAWLSETRADLSGTVRGGLQQEVFTRFADRVDYMQGDLRQADFYKQLQARLADRQGFPADTAFYMALGASDYAGVIENLDRVALLEEQLGWRRVVIEKPFGNDLQSAAILQQKLSNHLREEQIYRIDHYLGKETVRNILVFRFGNVLMEPLWNRDTIDHIQIIHAEPQGIGKRGATYDASGALRDMIQSHLLQLLTFVAMESPVSMAAEALHAEKLKVLKSIRPIPADRIGDYAVRGQYDAGKVGPDDVIAYRDEGRVAADSHTETFAALKLHIDNWRWAGVPFLLRTGKRMTAKQAMVAICFKQPPQQFFRSSHIRCDASNWLLIGIQPNECLRLEMTVKAPGEALATRQTALDAAFRKADETVNDAYEELLLDIVRGDRSLFLSYEEVTQAWQIIDPVLKAWSKPGEDLHLYPAGSWGPRAADRLFDSACQSWRHTLGACGCGMEKL</sequence>
<dbReference type="EMBL" id="CP015518">
    <property type="protein sequence ID" value="APG25285.1"/>
    <property type="molecule type" value="Genomic_DNA"/>
</dbReference>
<dbReference type="PROSITE" id="PS00069">
    <property type="entry name" value="G6P_DEHYDROGENASE"/>
    <property type="match status" value="1"/>
</dbReference>
<dbReference type="GO" id="GO:0006006">
    <property type="term" value="P:glucose metabolic process"/>
    <property type="evidence" value="ECO:0007669"/>
    <property type="project" value="UniProtKB-KW"/>
</dbReference>